<feature type="transmembrane region" description="Helical" evidence="1">
    <location>
        <begin position="49"/>
        <end position="71"/>
    </location>
</feature>
<name>A0A2J6WYZ0_9CHLR</name>
<feature type="transmembrane region" description="Helical" evidence="1">
    <location>
        <begin position="135"/>
        <end position="157"/>
    </location>
</feature>
<feature type="transmembrane region" description="Helical" evidence="1">
    <location>
        <begin position="77"/>
        <end position="92"/>
    </location>
</feature>
<dbReference type="InterPro" id="IPR048437">
    <property type="entry name" value="MASE11"/>
</dbReference>
<reference evidence="3 4" key="1">
    <citation type="submission" date="2018-01" db="EMBL/GenBank/DDBJ databases">
        <title>Metagenomic assembled genomes from two thermal pools in the Uzon Caldera, Kamchatka, Russia.</title>
        <authorList>
            <person name="Wilkins L."/>
            <person name="Ettinger C."/>
        </authorList>
    </citation>
    <scope>NUCLEOTIDE SEQUENCE [LARGE SCALE GENOMIC DNA]</scope>
    <source>
        <strain evidence="3">ZAV-02</strain>
    </source>
</reference>
<protein>
    <submittedName>
        <fullName evidence="3">STAS domain-containing protein</fullName>
    </submittedName>
</protein>
<evidence type="ECO:0000259" key="2">
    <source>
        <dbReference type="Pfam" id="PF20969"/>
    </source>
</evidence>
<evidence type="ECO:0000256" key="1">
    <source>
        <dbReference type="SAM" id="Phobius"/>
    </source>
</evidence>
<keyword evidence="1" id="KW-0472">Membrane</keyword>
<sequence>MFGGLALIIGSWSDYLTLGHRAWPYITVYALTYGLVVGAAALRQLSLNIRAILMLSVLGASSTFLLIFFGLVGSGRLLWIGVIVLALGYFGLRGGIITLAISFITLVIAAALYISGNVGLAFTDVVTVQDSIEEWAGSIFLYPAIALLIIVPFNILVQRLERLAHQATAEAARARLNAQH</sequence>
<evidence type="ECO:0000313" key="3">
    <source>
        <dbReference type="EMBL" id="PMP76619.1"/>
    </source>
</evidence>
<dbReference type="Proteomes" id="UP000243376">
    <property type="component" value="Unassembled WGS sequence"/>
</dbReference>
<evidence type="ECO:0000313" key="4">
    <source>
        <dbReference type="Proteomes" id="UP000243376"/>
    </source>
</evidence>
<feature type="non-terminal residue" evidence="3">
    <location>
        <position position="180"/>
    </location>
</feature>
<feature type="transmembrane region" description="Helical" evidence="1">
    <location>
        <begin position="99"/>
        <end position="123"/>
    </location>
</feature>
<proteinExistence type="predicted"/>
<feature type="domain" description="MASE11" evidence="2">
    <location>
        <begin position="12"/>
        <end position="160"/>
    </location>
</feature>
<gene>
    <name evidence="3" type="ORF">C0184_12730</name>
</gene>
<dbReference type="EMBL" id="PNIQ01000850">
    <property type="protein sequence ID" value="PMP76619.1"/>
    <property type="molecule type" value="Genomic_DNA"/>
</dbReference>
<keyword evidence="1" id="KW-0812">Transmembrane</keyword>
<keyword evidence="1" id="KW-1133">Transmembrane helix</keyword>
<feature type="transmembrane region" description="Helical" evidence="1">
    <location>
        <begin position="23"/>
        <end position="42"/>
    </location>
</feature>
<dbReference type="Pfam" id="PF20969">
    <property type="entry name" value="MASE11"/>
    <property type="match status" value="1"/>
</dbReference>
<comment type="caution">
    <text evidence="3">The sequence shown here is derived from an EMBL/GenBank/DDBJ whole genome shotgun (WGS) entry which is preliminary data.</text>
</comment>
<accession>A0A2J6WYZ0</accession>
<organism evidence="3 4">
    <name type="scientific">Chloroflexus aggregans</name>
    <dbReference type="NCBI Taxonomy" id="152260"/>
    <lineage>
        <taxon>Bacteria</taxon>
        <taxon>Bacillati</taxon>
        <taxon>Chloroflexota</taxon>
        <taxon>Chloroflexia</taxon>
        <taxon>Chloroflexales</taxon>
        <taxon>Chloroflexineae</taxon>
        <taxon>Chloroflexaceae</taxon>
        <taxon>Chloroflexus</taxon>
    </lineage>
</organism>
<dbReference type="AlphaFoldDB" id="A0A2J6WYZ0"/>